<proteinExistence type="predicted"/>
<dbReference type="PROSITE" id="PS01359">
    <property type="entry name" value="ZF_PHD_1"/>
    <property type="match status" value="2"/>
</dbReference>
<feature type="compositionally biased region" description="Low complexity" evidence="10">
    <location>
        <begin position="1727"/>
        <end position="1736"/>
    </location>
</feature>
<feature type="compositionally biased region" description="Basic and acidic residues" evidence="10">
    <location>
        <begin position="911"/>
        <end position="920"/>
    </location>
</feature>
<sequence>MSDEEDMELDIVGEGPAVQPEGCNEGGVNEEGPPSAADEAAAEEAPAEAAVPQKRGRGRPRKSAGAPTPPPGPKRGPGRPSNAELLRRFANSHKKPNLEEGAEQSTPAPLPGGRRGRGRGRGRERGRGRPSPGAGMSSRLSRSSTADKHEPAGRVENGNGAAGSKAASEAGSDEPSAAARDVDDSSEAAEPDSDDSDASESLDILGMSSDSNLAASSEGKGEEEAEIEQIGEPADADDAVARAAAADKDAADDLPAEISLDRPGAKSSVTIPADAMGDAISAYMIIRAFSWQLRLSPVMFEEFAAALFANHPSPFLDEMMVCIVRALAEDENKAQRAEHGLDLALLDGVTWPDYLWDYMRLVYNPLGHLSAAPASPPNAGAAHDAPMPDRQAEAGQSQQSKHHMHALGQGVPKYGSEEAAPITARELLPKRVTTRKRRIEFYALSAQDKAAIVAAMAGYLLDVRSVRREVDRREACGQWVAGSRGEGGAFAMRSAEEAARRADAGSDDEGDPVEIGVERDGNADMCCLCNQGGSLLCCDRCPASYHMRCLGEQAKSLPEGEWACPECAVGGRGEAGGLRVPRAGLDPQKRPCWLVQAAVFCSARPQLHGSRELAEEAAEKAVPMVRLTGSHALEKAAYLKPIRREEKYLRSSLQALHEPAPQDKRLLTSAEGYLNRYRNGWAASAAAVKAWVDEAVRRRGKPVGGQAPVPLNELPVPVPISRFLWPFGQGKGARPTEKCGVCVHCTRPALRKGCLNPIVKSENPDEAYNLAAKLQTLVNYALKAERELWGLLDGPWDGPSYADHRRTWSSQVRSATRVEQVAACMLQLEACLRRGALIKDWDPLARLAARKAMEAGRVVSEALPPAKEPVQEPAAPVATPQPTTPHADVAAPGTSQTEADEAGAGRRTRERRQVDYKEPSVLDMQSGVSGADRARASAAPKEEADELLEFDFKADRRIVENEATKKAAHWTVNNKSLWARFTGRQRLPQKLAKKAARQSGRKPVPGLVYSQKAPGIALRQAWTASMEAAVTCPELAVALRQFDAAVLWDSAKRPVEDGKWTGVQLLGRRPGAVPHSWQYLTLGGPVTLPEAKEAVMNAHGTKEPGAQGLPTPFAAAEEQSTLQTPPQPVPLPGRMPRPPTPLSPMRNGMVAVTPWANGPMQPSLTPEVLRKLLLANGIPEGAAAMGSERDGAHAFAANGARQGLAPITPAWLSMAHAVIAATAVPKLTRPAIGQPNLPTEGLASLVPPAPQLQLQLQGQLQARASKPLVYWPKGQQAGQARWVAEADLPLWLVRGHEEKARRDAALAASEAERLAAREVREVARSGSAAAAAAGSDTCALCGGGEDADRDTLWVECGSCTRWYHGSCAGATQEDLDALGDAEWECPECQISRRAKQERRQPRRQPQQLQLQEKAQAAGVRVRSRASAARRDAPKAAEEPEYKKVYKPRKPRAERTVEEQREIEEEDAAAAAELYCLCQQADDPGAPRDWVQCDKCAQWFHPECVGTTAQAVEGMEEWACPLCTRRRGGLRTAAQRAAPTKFTSEEAGRTPKDEGIADAADLPRSARGRHADADAPASTPATGLRLKLPATAEAAGPTEQQGLPVTWRRTTVNALVQIMQQPEATLFSAPVSNADAPGYSSVVSRPMDLGTIKSRLQRKKYLHPAEVYADIRQVWTNCRLYNAEGSDIARACKRLEKHALSAWKDSNLPRKLGSAGQPQALEAELPAADAPLPSWGGARRGKRAAQAHDAEPEGIPAEQAAAAAKVLKSLMRHRAAAPFLQPVSEEAAPGYNSVIKHPMDLGTVLQGLESRSYASIGAVLGDVGLVWQNCRGFNAEGSDIHAMADEAEAHFVQLWARKDLPFEAVDPLPAPPSAGKHGLLTGPEGSQRRKRPREEQPEAAAEQPAPEEDAGRQKRSRTGRIIVPPGRPEEAVTPIKSEEPAASKRRGTLHTDAMPLQTPEPEQARQGGRRTAKKRARKPDWPPAAAGQLAAAQKVVKGVAKGESGWPFAVPVTDDVAPGYSTEISRPMDLGSVATSLKLGAYVTLGALLDDVALVWANCRQYNEPTSELLPLCTAAEADFWQRWQDAGLPTEPQEPVMDQAAEPASPAEGQTKRGGRAKADLLVSTATAGADQNNSNTAAAAPAVLSGAERRRQKASLRAAAAAEDAPQQDLAGALPEAGLGVSLEPEKANTDAGSGADIEADDLTQEAPEQRPLKKRRRFGIATPMAAQATVFAETPGEDGSPSQADADAQAGTGAAKSTGSPEEEREQTGEPTDGDGEMGRHAAAISDEGLPSVLAATPGLKVRLKRKQ</sequence>
<dbReference type="PRINTS" id="PR00503">
    <property type="entry name" value="BROMODOMAIN"/>
</dbReference>
<dbReference type="PANTHER" id="PTHR45915">
    <property type="entry name" value="TRANSCRIPTION INTERMEDIARY FACTOR"/>
    <property type="match status" value="1"/>
</dbReference>
<feature type="compositionally biased region" description="Acidic residues" evidence="10">
    <location>
        <begin position="1"/>
        <end position="11"/>
    </location>
</feature>
<evidence type="ECO:0000256" key="7">
    <source>
        <dbReference type="ARBA" id="ARBA00023242"/>
    </source>
</evidence>
<feature type="domain" description="Bromo" evidence="11">
    <location>
        <begin position="1999"/>
        <end position="2069"/>
    </location>
</feature>
<feature type="compositionally biased region" description="Low complexity" evidence="10">
    <location>
        <begin position="156"/>
        <end position="170"/>
    </location>
</feature>
<feature type="domain" description="PHD-type" evidence="12">
    <location>
        <begin position="1472"/>
        <end position="1525"/>
    </location>
</feature>
<dbReference type="Pfam" id="PF00628">
    <property type="entry name" value="PHD"/>
    <property type="match status" value="3"/>
</dbReference>
<keyword evidence="15" id="KW-1185">Reference proteome</keyword>
<feature type="region of interest" description="Disordered" evidence="10">
    <location>
        <begin position="1"/>
        <end position="233"/>
    </location>
</feature>
<feature type="compositionally biased region" description="Basic and acidic residues" evidence="10">
    <location>
        <begin position="1542"/>
        <end position="1554"/>
    </location>
</feature>
<evidence type="ECO:0000313" key="14">
    <source>
        <dbReference type="EMBL" id="CAK0741034.1"/>
    </source>
</evidence>
<feature type="region of interest" description="Disordered" evidence="10">
    <location>
        <begin position="1533"/>
        <end position="1556"/>
    </location>
</feature>
<keyword evidence="2" id="KW-0479">Metal-binding</keyword>
<feature type="compositionally biased region" description="Basic and acidic residues" evidence="10">
    <location>
        <begin position="1428"/>
        <end position="1443"/>
    </location>
</feature>
<evidence type="ECO:0000256" key="3">
    <source>
        <dbReference type="ARBA" id="ARBA00022771"/>
    </source>
</evidence>
<evidence type="ECO:0000256" key="9">
    <source>
        <dbReference type="PROSITE-ProRule" id="PRU00146"/>
    </source>
</evidence>
<dbReference type="GO" id="GO:0005634">
    <property type="term" value="C:nucleus"/>
    <property type="evidence" value="ECO:0007669"/>
    <property type="project" value="UniProtKB-SubCell"/>
</dbReference>
<reference evidence="14 15" key="1">
    <citation type="submission" date="2023-10" db="EMBL/GenBank/DDBJ databases">
        <authorList>
            <person name="Maclean D."/>
            <person name="Macfadyen A."/>
        </authorList>
    </citation>
    <scope>NUCLEOTIDE SEQUENCE [LARGE SCALE GENOMIC DNA]</scope>
</reference>
<organism evidence="14 15">
    <name type="scientific">Coccomyxa viridis</name>
    <dbReference type="NCBI Taxonomy" id="1274662"/>
    <lineage>
        <taxon>Eukaryota</taxon>
        <taxon>Viridiplantae</taxon>
        <taxon>Chlorophyta</taxon>
        <taxon>core chlorophytes</taxon>
        <taxon>Trebouxiophyceae</taxon>
        <taxon>Trebouxiophyceae incertae sedis</taxon>
        <taxon>Coccomyxaceae</taxon>
        <taxon>Coccomyxa</taxon>
    </lineage>
</organism>
<evidence type="ECO:0000256" key="2">
    <source>
        <dbReference type="ARBA" id="ARBA00022723"/>
    </source>
</evidence>
<feature type="region of interest" description="Disordered" evidence="10">
    <location>
        <begin position="862"/>
        <end position="943"/>
    </location>
</feature>
<evidence type="ECO:0000256" key="1">
    <source>
        <dbReference type="ARBA" id="ARBA00004123"/>
    </source>
</evidence>
<keyword evidence="7" id="KW-0539">Nucleus</keyword>
<accession>A0AAV1HSS0</accession>
<keyword evidence="6 8" id="KW-0103">Bromodomain</keyword>
<feature type="compositionally biased region" description="Low complexity" evidence="10">
    <location>
        <begin position="871"/>
        <end position="885"/>
    </location>
</feature>
<feature type="compositionally biased region" description="Acidic residues" evidence="10">
    <location>
        <begin position="184"/>
        <end position="200"/>
    </location>
</feature>
<dbReference type="PROSITE" id="PS50016">
    <property type="entry name" value="ZF_PHD_2"/>
    <property type="match status" value="3"/>
</dbReference>
<dbReference type="InterPro" id="IPR018501">
    <property type="entry name" value="DDT_dom"/>
</dbReference>
<dbReference type="InterPro" id="IPR011011">
    <property type="entry name" value="Znf_FYVE_PHD"/>
</dbReference>
<feature type="compositionally biased region" description="Acidic residues" evidence="10">
    <location>
        <begin position="221"/>
        <end position="233"/>
    </location>
</feature>
<feature type="region of interest" description="Disordered" evidence="10">
    <location>
        <begin position="1727"/>
        <end position="1754"/>
    </location>
</feature>
<feature type="domain" description="PHD-type" evidence="12">
    <location>
        <begin position="1335"/>
        <end position="1391"/>
    </location>
</feature>
<dbReference type="InterPro" id="IPR019787">
    <property type="entry name" value="Znf_PHD-finger"/>
</dbReference>
<feature type="compositionally biased region" description="Low complexity" evidence="10">
    <location>
        <begin position="129"/>
        <end position="139"/>
    </location>
</feature>
<dbReference type="CDD" id="cd15532">
    <property type="entry name" value="PHD2_CHD_II"/>
    <property type="match status" value="1"/>
</dbReference>
<feature type="domain" description="DDT" evidence="13">
    <location>
        <begin position="273"/>
        <end position="333"/>
    </location>
</feature>
<dbReference type="SMART" id="SM00297">
    <property type="entry name" value="BROMO"/>
    <property type="match status" value="3"/>
</dbReference>
<dbReference type="SUPFAM" id="SSF57903">
    <property type="entry name" value="FYVE/PHD zinc finger"/>
    <property type="match status" value="3"/>
</dbReference>
<evidence type="ECO:0000256" key="6">
    <source>
        <dbReference type="ARBA" id="ARBA00023117"/>
    </source>
</evidence>
<dbReference type="InterPro" id="IPR019786">
    <property type="entry name" value="Zinc_finger_PHD-type_CS"/>
</dbReference>
<evidence type="ECO:0000313" key="15">
    <source>
        <dbReference type="Proteomes" id="UP001314263"/>
    </source>
</evidence>
<comment type="subcellular location">
    <subcellularLocation>
        <location evidence="1">Nucleus</location>
    </subcellularLocation>
</comment>
<feature type="region of interest" description="Disordered" evidence="10">
    <location>
        <begin position="2088"/>
        <end position="2116"/>
    </location>
</feature>
<dbReference type="SUPFAM" id="SSF47370">
    <property type="entry name" value="Bromodomain"/>
    <property type="match status" value="3"/>
</dbReference>
<dbReference type="PRINTS" id="PR00929">
    <property type="entry name" value="ATHOOK"/>
</dbReference>
<dbReference type="PANTHER" id="PTHR45915:SF2">
    <property type="entry name" value="TOUTATIS, ISOFORM E"/>
    <property type="match status" value="1"/>
</dbReference>
<dbReference type="SMART" id="SM00571">
    <property type="entry name" value="DDT"/>
    <property type="match status" value="1"/>
</dbReference>
<dbReference type="PROSITE" id="PS50827">
    <property type="entry name" value="DDT"/>
    <property type="match status" value="1"/>
</dbReference>
<name>A0AAV1HSS0_9CHLO</name>
<feature type="region of interest" description="Disordered" evidence="10">
    <location>
        <begin position="2186"/>
        <end position="2310"/>
    </location>
</feature>
<feature type="compositionally biased region" description="Low complexity" evidence="10">
    <location>
        <begin position="2245"/>
        <end position="2257"/>
    </location>
</feature>
<feature type="compositionally biased region" description="Low complexity" evidence="10">
    <location>
        <begin position="20"/>
        <end position="39"/>
    </location>
</feature>
<feature type="region of interest" description="Disordered" evidence="10">
    <location>
        <begin position="374"/>
        <end position="415"/>
    </location>
</feature>
<evidence type="ECO:0000259" key="11">
    <source>
        <dbReference type="PROSITE" id="PS50014"/>
    </source>
</evidence>
<evidence type="ECO:0000259" key="12">
    <source>
        <dbReference type="PROSITE" id="PS50016"/>
    </source>
</evidence>
<dbReference type="EMBL" id="CAUYUE010000002">
    <property type="protein sequence ID" value="CAK0741034.1"/>
    <property type="molecule type" value="Genomic_DNA"/>
</dbReference>
<evidence type="ECO:0000259" key="13">
    <source>
        <dbReference type="PROSITE" id="PS50827"/>
    </source>
</evidence>
<dbReference type="CDD" id="cd04369">
    <property type="entry name" value="Bromodomain"/>
    <property type="match status" value="2"/>
</dbReference>
<dbReference type="SMART" id="SM00249">
    <property type="entry name" value="PHD"/>
    <property type="match status" value="3"/>
</dbReference>
<dbReference type="Proteomes" id="UP001314263">
    <property type="component" value="Unassembled WGS sequence"/>
</dbReference>
<evidence type="ECO:0000256" key="8">
    <source>
        <dbReference type="PROSITE-ProRule" id="PRU00035"/>
    </source>
</evidence>
<feature type="compositionally biased region" description="Basic residues" evidence="10">
    <location>
        <begin position="1966"/>
        <end position="1976"/>
    </location>
</feature>
<dbReference type="Gene3D" id="3.30.40.10">
    <property type="entry name" value="Zinc/RING finger domain, C3HC4 (zinc finger)"/>
    <property type="match status" value="3"/>
</dbReference>
<comment type="caution">
    <text evidence="14">The sequence shown here is derived from an EMBL/GenBank/DDBJ whole genome shotgun (WGS) entry which is preliminary data.</text>
</comment>
<feature type="domain" description="Bromo" evidence="11">
    <location>
        <begin position="1618"/>
        <end position="1688"/>
    </location>
</feature>
<keyword evidence="5" id="KW-0175">Coiled coil</keyword>
<dbReference type="InterPro" id="IPR001965">
    <property type="entry name" value="Znf_PHD"/>
</dbReference>
<evidence type="ECO:0000256" key="10">
    <source>
        <dbReference type="SAM" id="MobiDB-lite"/>
    </source>
</evidence>
<feature type="region of interest" description="Disordered" evidence="10">
    <location>
        <begin position="1865"/>
        <end position="1986"/>
    </location>
</feature>
<feature type="region of interest" description="Disordered" evidence="10">
    <location>
        <begin position="1394"/>
        <end position="1460"/>
    </location>
</feature>
<dbReference type="InterPro" id="IPR017956">
    <property type="entry name" value="AT_hook_DNA-bd_motif"/>
</dbReference>
<dbReference type="InterPro" id="IPR013083">
    <property type="entry name" value="Znf_RING/FYVE/PHD"/>
</dbReference>
<evidence type="ECO:0000256" key="4">
    <source>
        <dbReference type="ARBA" id="ARBA00022833"/>
    </source>
</evidence>
<keyword evidence="4" id="KW-0862">Zinc</keyword>
<feature type="compositionally biased region" description="Basic and acidic residues" evidence="10">
    <location>
        <begin position="1450"/>
        <end position="1459"/>
    </location>
</feature>
<dbReference type="InterPro" id="IPR001487">
    <property type="entry name" value="Bromodomain"/>
</dbReference>
<gene>
    <name evidence="14" type="ORF">CVIRNUC_001295</name>
</gene>
<dbReference type="PROSITE" id="PS50014">
    <property type="entry name" value="BROMODOMAIN_2"/>
    <property type="match status" value="3"/>
</dbReference>
<feature type="compositionally biased region" description="Low complexity" evidence="10">
    <location>
        <begin position="1403"/>
        <end position="1426"/>
    </location>
</feature>
<keyword evidence="3 9" id="KW-0863">Zinc-finger</keyword>
<dbReference type="Pfam" id="PF02791">
    <property type="entry name" value="DDT"/>
    <property type="match status" value="1"/>
</dbReference>
<dbReference type="GO" id="GO:0008270">
    <property type="term" value="F:zinc ion binding"/>
    <property type="evidence" value="ECO:0007669"/>
    <property type="project" value="UniProtKB-KW"/>
</dbReference>
<feature type="domain" description="Bromo" evidence="11">
    <location>
        <begin position="1770"/>
        <end position="1840"/>
    </location>
</feature>
<dbReference type="CDD" id="cd15489">
    <property type="entry name" value="PHD_SF"/>
    <property type="match status" value="1"/>
</dbReference>
<dbReference type="Pfam" id="PF00439">
    <property type="entry name" value="Bromodomain"/>
    <property type="match status" value="3"/>
</dbReference>
<dbReference type="GO" id="GO:0003677">
    <property type="term" value="F:DNA binding"/>
    <property type="evidence" value="ECO:0007669"/>
    <property type="project" value="InterPro"/>
</dbReference>
<dbReference type="InterPro" id="IPR036427">
    <property type="entry name" value="Bromodomain-like_sf"/>
</dbReference>
<protein>
    <submittedName>
        <fullName evidence="14">Uncharacterized protein</fullName>
    </submittedName>
</protein>
<feature type="domain" description="PHD-type" evidence="12">
    <location>
        <begin position="523"/>
        <end position="570"/>
    </location>
</feature>
<dbReference type="GO" id="GO:0000785">
    <property type="term" value="C:chromatin"/>
    <property type="evidence" value="ECO:0007669"/>
    <property type="project" value="TreeGrafter"/>
</dbReference>
<dbReference type="Gene3D" id="1.20.920.10">
    <property type="entry name" value="Bromodomain-like"/>
    <property type="match status" value="3"/>
</dbReference>
<evidence type="ECO:0000256" key="5">
    <source>
        <dbReference type="ARBA" id="ARBA00023054"/>
    </source>
</evidence>